<dbReference type="GeneID" id="113465000"/>
<accession>A0AAJ7SAH0</accession>
<protein>
    <submittedName>
        <fullName evidence="2">Uncharacterized protein LOC113465000</fullName>
    </submittedName>
</protein>
<dbReference type="Proteomes" id="UP000694925">
    <property type="component" value="Unplaced"/>
</dbReference>
<dbReference type="AlphaFoldDB" id="A0AAJ7SAH0"/>
<proteinExistence type="predicted"/>
<dbReference type="KEGG" id="ccal:113465000"/>
<sequence>MSSTDFYYLLESIRDDISRQNTTFRKAVTAEERLAITLRYLATGDLYTSLQYLFNVSKQLISKIVPEVCRALVKTLFKHVTVPSTIEEWREVSNNFEQAWNFPHCLGALDGKHILL</sequence>
<keyword evidence="1" id="KW-1185">Reference proteome</keyword>
<feature type="non-terminal residue" evidence="2">
    <location>
        <position position="116"/>
    </location>
</feature>
<name>A0AAJ7SAH0_9HYME</name>
<evidence type="ECO:0000313" key="2">
    <source>
        <dbReference type="RefSeq" id="XP_026673863.1"/>
    </source>
</evidence>
<reference evidence="2" key="1">
    <citation type="submission" date="2025-08" db="UniProtKB">
        <authorList>
            <consortium name="RefSeq"/>
        </authorList>
    </citation>
    <scope>IDENTIFICATION</scope>
    <source>
        <tissue evidence="2">Whole body</tissue>
    </source>
</reference>
<evidence type="ECO:0000313" key="1">
    <source>
        <dbReference type="Proteomes" id="UP000694925"/>
    </source>
</evidence>
<organism evidence="1 2">
    <name type="scientific">Ceratina calcarata</name>
    <dbReference type="NCBI Taxonomy" id="156304"/>
    <lineage>
        <taxon>Eukaryota</taxon>
        <taxon>Metazoa</taxon>
        <taxon>Ecdysozoa</taxon>
        <taxon>Arthropoda</taxon>
        <taxon>Hexapoda</taxon>
        <taxon>Insecta</taxon>
        <taxon>Pterygota</taxon>
        <taxon>Neoptera</taxon>
        <taxon>Endopterygota</taxon>
        <taxon>Hymenoptera</taxon>
        <taxon>Apocrita</taxon>
        <taxon>Aculeata</taxon>
        <taxon>Apoidea</taxon>
        <taxon>Anthophila</taxon>
        <taxon>Apidae</taxon>
        <taxon>Ceratina</taxon>
        <taxon>Zadontomerus</taxon>
    </lineage>
</organism>
<dbReference type="RefSeq" id="XP_026673863.1">
    <property type="nucleotide sequence ID" value="XM_026818062.1"/>
</dbReference>
<gene>
    <name evidence="2" type="primary">LOC113465000</name>
</gene>